<accession>A0ACC2PLT6</accession>
<dbReference type="Proteomes" id="UP001239111">
    <property type="component" value="Chromosome 1"/>
</dbReference>
<evidence type="ECO:0000313" key="1">
    <source>
        <dbReference type="EMBL" id="KAJ8682725.1"/>
    </source>
</evidence>
<name>A0ACC2PLT6_9HYME</name>
<sequence length="309" mass="34266">MQSTIKYTCKGLIVPVFTPFLHDSVRTINIDVIPKYADYLKSKNVTSILINGTVAEGMTMTAKERKAVAEAWFKQTKKNQQKLIIQVGGAPLADVKDLAAHANKLGVSAILCLPELYYKPHSNQELIQYLKEVSDAAPNTPLLYYHSPSMTNVTVHVGRFLESVGDQIPTLAGIKITTNLDEGCHALDVDNGRFYVTLGNNQLITAASVVGIDSFMPSLANLFPEYVQDMIESCDKNNYAKAKIKQEKLMRAYERFSEIGYSVASMKAAMPHFSGIDVGPSRKPLPSFEDERGQHEISDLVRSLSQFMK</sequence>
<reference evidence="1" key="1">
    <citation type="submission" date="2023-04" db="EMBL/GenBank/DDBJ databases">
        <title>A chromosome-level genome assembly of the parasitoid wasp Eretmocerus hayati.</title>
        <authorList>
            <person name="Zhong Y."/>
            <person name="Liu S."/>
            <person name="Liu Y."/>
        </authorList>
    </citation>
    <scope>NUCLEOTIDE SEQUENCE</scope>
    <source>
        <strain evidence="1">ZJU_SS_LIU_2023</strain>
    </source>
</reference>
<comment type="caution">
    <text evidence="1">The sequence shown here is derived from an EMBL/GenBank/DDBJ whole genome shotgun (WGS) entry which is preliminary data.</text>
</comment>
<keyword evidence="2" id="KW-1185">Reference proteome</keyword>
<organism evidence="1 2">
    <name type="scientific">Eretmocerus hayati</name>
    <dbReference type="NCBI Taxonomy" id="131215"/>
    <lineage>
        <taxon>Eukaryota</taxon>
        <taxon>Metazoa</taxon>
        <taxon>Ecdysozoa</taxon>
        <taxon>Arthropoda</taxon>
        <taxon>Hexapoda</taxon>
        <taxon>Insecta</taxon>
        <taxon>Pterygota</taxon>
        <taxon>Neoptera</taxon>
        <taxon>Endopterygota</taxon>
        <taxon>Hymenoptera</taxon>
        <taxon>Apocrita</taxon>
        <taxon>Proctotrupomorpha</taxon>
        <taxon>Chalcidoidea</taxon>
        <taxon>Aphelinidae</taxon>
        <taxon>Aphelininae</taxon>
        <taxon>Eretmocerus</taxon>
    </lineage>
</organism>
<evidence type="ECO:0000313" key="2">
    <source>
        <dbReference type="Proteomes" id="UP001239111"/>
    </source>
</evidence>
<dbReference type="EMBL" id="CM056741">
    <property type="protein sequence ID" value="KAJ8682725.1"/>
    <property type="molecule type" value="Genomic_DNA"/>
</dbReference>
<protein>
    <submittedName>
        <fullName evidence="1">Uncharacterized protein</fullName>
    </submittedName>
</protein>
<gene>
    <name evidence="1" type="ORF">QAD02_018517</name>
</gene>
<proteinExistence type="predicted"/>